<comment type="caution">
    <text evidence="1">The sequence shown here is derived from an EMBL/GenBank/DDBJ whole genome shotgun (WGS) entry which is preliminary data.</text>
</comment>
<proteinExistence type="predicted"/>
<reference evidence="1" key="1">
    <citation type="submission" date="2021-06" db="EMBL/GenBank/DDBJ databases">
        <authorList>
            <person name="Kallberg Y."/>
            <person name="Tangrot J."/>
            <person name="Rosling A."/>
        </authorList>
    </citation>
    <scope>NUCLEOTIDE SEQUENCE</scope>
    <source>
        <strain evidence="1">AU212A</strain>
    </source>
</reference>
<evidence type="ECO:0000313" key="2">
    <source>
        <dbReference type="Proteomes" id="UP000789860"/>
    </source>
</evidence>
<feature type="non-terminal residue" evidence="1">
    <location>
        <position position="1"/>
    </location>
</feature>
<dbReference type="Proteomes" id="UP000789860">
    <property type="component" value="Unassembled WGS sequence"/>
</dbReference>
<sequence>CGPINISPCIAFTAAELMKNISLFLELVYQNKTSTRHDFSIKKPISIYEDINLQDNQVETIILDNNENYIDNSVITPFEMNDIFGNYEEHYVKSIDLITESKRTEAESKKIEAETKQQLLKLEKKKFKFEQKKWEHEKEEHLF</sequence>
<gene>
    <name evidence="1" type="ORF">SCALOS_LOCUS4865</name>
</gene>
<name>A0ACA9LTW9_9GLOM</name>
<keyword evidence="2" id="KW-1185">Reference proteome</keyword>
<protein>
    <submittedName>
        <fullName evidence="1">3086_t:CDS:1</fullName>
    </submittedName>
</protein>
<dbReference type="EMBL" id="CAJVPM010007074">
    <property type="protein sequence ID" value="CAG8541656.1"/>
    <property type="molecule type" value="Genomic_DNA"/>
</dbReference>
<evidence type="ECO:0000313" key="1">
    <source>
        <dbReference type="EMBL" id="CAG8541656.1"/>
    </source>
</evidence>
<organism evidence="1 2">
    <name type="scientific">Scutellospora calospora</name>
    <dbReference type="NCBI Taxonomy" id="85575"/>
    <lineage>
        <taxon>Eukaryota</taxon>
        <taxon>Fungi</taxon>
        <taxon>Fungi incertae sedis</taxon>
        <taxon>Mucoromycota</taxon>
        <taxon>Glomeromycotina</taxon>
        <taxon>Glomeromycetes</taxon>
        <taxon>Diversisporales</taxon>
        <taxon>Gigasporaceae</taxon>
        <taxon>Scutellospora</taxon>
    </lineage>
</organism>
<accession>A0ACA9LTW9</accession>